<proteinExistence type="predicted"/>
<gene>
    <name evidence="2" type="ORF">FOXG_22912</name>
</gene>
<dbReference type="Proteomes" id="UP000009097">
    <property type="component" value="Unassembled WGS sequence"/>
</dbReference>
<evidence type="ECO:0000256" key="1">
    <source>
        <dbReference type="SAM" id="MobiDB-lite"/>
    </source>
</evidence>
<organism evidence="2 3">
    <name type="scientific">Fusarium oxysporum f. sp. lycopersici (strain 4287 / CBS 123668 / FGSC 9935 / NRRL 34936)</name>
    <name type="common">Fusarium vascular wilt of tomato</name>
    <dbReference type="NCBI Taxonomy" id="426428"/>
    <lineage>
        <taxon>Eukaryota</taxon>
        <taxon>Fungi</taxon>
        <taxon>Dikarya</taxon>
        <taxon>Ascomycota</taxon>
        <taxon>Pezizomycotina</taxon>
        <taxon>Sordariomycetes</taxon>
        <taxon>Hypocreomycetidae</taxon>
        <taxon>Hypocreales</taxon>
        <taxon>Nectriaceae</taxon>
        <taxon>Fusarium</taxon>
        <taxon>Fusarium oxysporum species complex</taxon>
    </lineage>
</organism>
<dbReference type="RefSeq" id="XP_018258773.1">
    <property type="nucleotide sequence ID" value="XM_018403337.1"/>
</dbReference>
<dbReference type="AlphaFoldDB" id="A0A0J9WCW4"/>
<dbReference type="VEuPathDB" id="FungiDB:FOXG_22912"/>
<feature type="compositionally biased region" description="Basic residues" evidence="1">
    <location>
        <begin position="63"/>
        <end position="77"/>
    </location>
</feature>
<name>A0A0J9WCW4_FUSO4</name>
<feature type="region of interest" description="Disordered" evidence="1">
    <location>
        <begin position="58"/>
        <end position="77"/>
    </location>
</feature>
<sequence>MTWPLVPGRVALRMVLQYHACQIDLLPQHVDQITSRSRFQEEGSEKNSTLMLTLIDDRDELRKKRQPKQRKKMTGEV</sequence>
<evidence type="ECO:0000313" key="2">
    <source>
        <dbReference type="EMBL" id="KNB20728.1"/>
    </source>
</evidence>
<dbReference type="KEGG" id="fox:FOXG_22912"/>
<reference evidence="2" key="1">
    <citation type="submission" date="2007-04" db="EMBL/GenBank/DDBJ databases">
        <authorList>
            <consortium name="The Broad Institute Genome Sequencing Platform"/>
            <person name="Birren B."/>
            <person name="Lander E."/>
            <person name="Galagan J."/>
            <person name="Nusbaum C."/>
            <person name="Devon K."/>
            <person name="Ma L.-J."/>
            <person name="Jaffe D."/>
            <person name="Butler J."/>
            <person name="Alvarez P."/>
            <person name="Gnerre S."/>
            <person name="Grabherr M."/>
            <person name="Kleber M."/>
            <person name="Mauceli E."/>
            <person name="Brockman W."/>
            <person name="MacCallum I.A."/>
            <person name="Young S."/>
            <person name="LaButti K."/>
            <person name="DeCaprio D."/>
            <person name="Crawford M."/>
            <person name="Koehrsen M."/>
            <person name="Engels R."/>
            <person name="Montgomery P."/>
            <person name="Pearson M."/>
            <person name="Howarth C."/>
            <person name="Larson L."/>
            <person name="White J."/>
            <person name="O'Leary S."/>
            <person name="Kodira C."/>
            <person name="Zeng Q."/>
            <person name="Yandava C."/>
            <person name="Alvarado L."/>
            <person name="Kistler C."/>
            <person name="Shim W.-B."/>
            <person name="Kang S."/>
            <person name="Woloshuk C."/>
        </authorList>
    </citation>
    <scope>NUCLEOTIDE SEQUENCE</scope>
    <source>
        <strain evidence="2">4287</strain>
    </source>
</reference>
<dbReference type="GeneID" id="28963618"/>
<evidence type="ECO:0000313" key="3">
    <source>
        <dbReference type="Proteomes" id="UP000009097"/>
    </source>
</evidence>
<protein>
    <submittedName>
        <fullName evidence="2">Uncharacterized protein</fullName>
    </submittedName>
</protein>
<reference evidence="2" key="2">
    <citation type="journal article" date="2010" name="Nature">
        <title>Comparative genomics reveals mobile pathogenicity chromosomes in Fusarium.</title>
        <authorList>
            <person name="Ma L.J."/>
            <person name="van der Does H.C."/>
            <person name="Borkovich K.A."/>
            <person name="Coleman J.J."/>
            <person name="Daboussi M.J."/>
            <person name="Di Pietro A."/>
            <person name="Dufresne M."/>
            <person name="Freitag M."/>
            <person name="Grabherr M."/>
            <person name="Henrissat B."/>
            <person name="Houterman P.M."/>
            <person name="Kang S."/>
            <person name="Shim W.B."/>
            <person name="Woloshuk C."/>
            <person name="Xie X."/>
            <person name="Xu J.R."/>
            <person name="Antoniw J."/>
            <person name="Baker S.E."/>
            <person name="Bluhm B.H."/>
            <person name="Breakspear A."/>
            <person name="Brown D.W."/>
            <person name="Butchko R.A."/>
            <person name="Chapman S."/>
            <person name="Coulson R."/>
            <person name="Coutinho P.M."/>
            <person name="Danchin E.G."/>
            <person name="Diener A."/>
            <person name="Gale L.R."/>
            <person name="Gardiner D.M."/>
            <person name="Goff S."/>
            <person name="Hammond-Kosack K.E."/>
            <person name="Hilburn K."/>
            <person name="Hua-Van A."/>
            <person name="Jonkers W."/>
            <person name="Kazan K."/>
            <person name="Kodira C.D."/>
            <person name="Koehrsen M."/>
            <person name="Kumar L."/>
            <person name="Lee Y.H."/>
            <person name="Li L."/>
            <person name="Manners J.M."/>
            <person name="Miranda-Saavedra D."/>
            <person name="Mukherjee M."/>
            <person name="Park G."/>
            <person name="Park J."/>
            <person name="Park S.Y."/>
            <person name="Proctor R.H."/>
            <person name="Regev A."/>
            <person name="Ruiz-Roldan M.C."/>
            <person name="Sain D."/>
            <person name="Sakthikumar S."/>
            <person name="Sykes S."/>
            <person name="Schwartz D.C."/>
            <person name="Turgeon B.G."/>
            <person name="Wapinski I."/>
            <person name="Yoder O."/>
            <person name="Young S."/>
            <person name="Zeng Q."/>
            <person name="Zhou S."/>
            <person name="Galagan J."/>
            <person name="Cuomo C.A."/>
            <person name="Kistler H.C."/>
            <person name="Rep M."/>
        </authorList>
    </citation>
    <scope>NUCLEOTIDE SEQUENCE [LARGE SCALE GENOMIC DNA]</scope>
    <source>
        <strain evidence="2">4287</strain>
    </source>
</reference>
<accession>A0A0J9WCW4</accession>
<dbReference type="EMBL" id="DS231760">
    <property type="protein sequence ID" value="KNB20728.1"/>
    <property type="molecule type" value="Genomic_DNA"/>
</dbReference>